<name>A0ABV6FY53_9BACT</name>
<dbReference type="Proteomes" id="UP001589797">
    <property type="component" value="Unassembled WGS sequence"/>
</dbReference>
<reference evidence="1 2" key="1">
    <citation type="submission" date="2024-09" db="EMBL/GenBank/DDBJ databases">
        <authorList>
            <person name="Sun Q."/>
            <person name="Mori K."/>
        </authorList>
    </citation>
    <scope>NUCLEOTIDE SEQUENCE [LARGE SCALE GENOMIC DNA]</scope>
    <source>
        <strain evidence="1 2">CCM 7650</strain>
    </source>
</reference>
<evidence type="ECO:0008006" key="3">
    <source>
        <dbReference type="Google" id="ProtNLM"/>
    </source>
</evidence>
<comment type="caution">
    <text evidence="1">The sequence shown here is derived from an EMBL/GenBank/DDBJ whole genome shotgun (WGS) entry which is preliminary data.</text>
</comment>
<organism evidence="1 2">
    <name type="scientific">Fontibacter flavus</name>
    <dbReference type="NCBI Taxonomy" id="654838"/>
    <lineage>
        <taxon>Bacteria</taxon>
        <taxon>Pseudomonadati</taxon>
        <taxon>Bacteroidota</taxon>
        <taxon>Cytophagia</taxon>
        <taxon>Cytophagales</taxon>
        <taxon>Cyclobacteriaceae</taxon>
        <taxon>Fontibacter</taxon>
    </lineage>
</organism>
<proteinExistence type="predicted"/>
<dbReference type="RefSeq" id="WP_382389407.1">
    <property type="nucleotide sequence ID" value="NZ_JBHLWI010000090.1"/>
</dbReference>
<dbReference type="EMBL" id="JBHLWI010000090">
    <property type="protein sequence ID" value="MFC0264815.1"/>
    <property type="molecule type" value="Genomic_DNA"/>
</dbReference>
<protein>
    <recommendedName>
        <fullName evidence="3">Outer membrane protein beta-barrel domain-containing protein</fullName>
    </recommendedName>
</protein>
<evidence type="ECO:0000313" key="1">
    <source>
        <dbReference type="EMBL" id="MFC0264815.1"/>
    </source>
</evidence>
<accession>A0ABV6FY53</accession>
<evidence type="ECO:0000313" key="2">
    <source>
        <dbReference type="Proteomes" id="UP001589797"/>
    </source>
</evidence>
<sequence>MADNFSAFGGIGYNLLGIGFNGGLTYTIPSFKSSELYFTGMYGYNALIDIEGVPEYQKVYYGASVGTGLKFNSLRFEGRYWDVGILVPLKNAAYRNDIEEIENNPFITIDSKPWPVQFYFGYHIPLNSRSRNK</sequence>
<gene>
    <name evidence="1" type="ORF">ACFFIP_19155</name>
</gene>
<keyword evidence="2" id="KW-1185">Reference proteome</keyword>